<evidence type="ECO:0000313" key="2">
    <source>
        <dbReference type="Proteomes" id="UP000605990"/>
    </source>
</evidence>
<name>A0ABR7IUA3_9FLAO</name>
<dbReference type="CDD" id="cd03801">
    <property type="entry name" value="GT4_PimA-like"/>
    <property type="match status" value="1"/>
</dbReference>
<proteinExistence type="predicted"/>
<dbReference type="PANTHER" id="PTHR45947:SF3">
    <property type="entry name" value="SULFOQUINOVOSYL TRANSFERASE SQD2"/>
    <property type="match status" value="1"/>
</dbReference>
<gene>
    <name evidence="1" type="ORF">H8R27_00465</name>
</gene>
<dbReference type="EMBL" id="JACRUN010000001">
    <property type="protein sequence ID" value="MBC5833345.1"/>
    <property type="molecule type" value="Genomic_DNA"/>
</dbReference>
<organism evidence="1 2">
    <name type="scientific">Flavobacterium bernardetii</name>
    <dbReference type="NCBI Taxonomy" id="2813823"/>
    <lineage>
        <taxon>Bacteria</taxon>
        <taxon>Pseudomonadati</taxon>
        <taxon>Bacteroidota</taxon>
        <taxon>Flavobacteriia</taxon>
        <taxon>Flavobacteriales</taxon>
        <taxon>Flavobacteriaceae</taxon>
        <taxon>Flavobacterium</taxon>
    </lineage>
</organism>
<sequence>MKKKILYLGNKLSKHGINKTTVETLGENLTKSGFEVVSYSSKKNSFLRILDMLFGILNHRNSDYILIDTYSTSAFWFAFFGSQLARILHIKYIPILHGGDLPNRLASNPKLCKMIFSNSFTNVSPSEYLKFHFEKFGFSNVICIPNSINLSDYSFKERQSFAPNLLWVRAFAEIYNPKMAVDVLQLIQKKYPSATLTMVGPDKDGSLEITKNYANQLNLKVTFTGKLSKTEWTDLAKTQDIFINTTHFDNTPVSVLEAMALGLPVVSTNVGGLPFLISHQRNGYLVNDNITSEMIEQIENIINFPSQTIEIISNAKSMISKMDWEVVENQWTKLLR</sequence>
<dbReference type="Proteomes" id="UP000605990">
    <property type="component" value="Unassembled WGS sequence"/>
</dbReference>
<dbReference type="Pfam" id="PF13692">
    <property type="entry name" value="Glyco_trans_1_4"/>
    <property type="match status" value="1"/>
</dbReference>
<dbReference type="RefSeq" id="WP_166124600.1">
    <property type="nucleotide sequence ID" value="NZ_JAANOQ010000001.1"/>
</dbReference>
<dbReference type="SUPFAM" id="SSF53756">
    <property type="entry name" value="UDP-Glycosyltransferase/glycogen phosphorylase"/>
    <property type="match status" value="1"/>
</dbReference>
<dbReference type="InterPro" id="IPR050194">
    <property type="entry name" value="Glycosyltransferase_grp1"/>
</dbReference>
<keyword evidence="2" id="KW-1185">Reference proteome</keyword>
<reference evidence="1 2" key="1">
    <citation type="submission" date="2020-08" db="EMBL/GenBank/DDBJ databases">
        <title>Description of novel Flavobacterium F-408 isolate.</title>
        <authorList>
            <person name="Saticioglu I.B."/>
            <person name="Duman M."/>
            <person name="Altun S."/>
        </authorList>
    </citation>
    <scope>NUCLEOTIDE SEQUENCE [LARGE SCALE GENOMIC DNA]</scope>
    <source>
        <strain evidence="1 2">F-408</strain>
    </source>
</reference>
<evidence type="ECO:0000313" key="1">
    <source>
        <dbReference type="EMBL" id="MBC5833345.1"/>
    </source>
</evidence>
<dbReference type="PANTHER" id="PTHR45947">
    <property type="entry name" value="SULFOQUINOVOSYL TRANSFERASE SQD2"/>
    <property type="match status" value="1"/>
</dbReference>
<accession>A0ABR7IUA3</accession>
<dbReference type="Gene3D" id="3.40.50.2000">
    <property type="entry name" value="Glycogen Phosphorylase B"/>
    <property type="match status" value="2"/>
</dbReference>
<comment type="caution">
    <text evidence="1">The sequence shown here is derived from an EMBL/GenBank/DDBJ whole genome shotgun (WGS) entry which is preliminary data.</text>
</comment>
<protein>
    <submittedName>
        <fullName evidence="1">Glycosyltransferase family 4 protein</fullName>
    </submittedName>
</protein>